<evidence type="ECO:0000256" key="7">
    <source>
        <dbReference type="SAM" id="SignalP"/>
    </source>
</evidence>
<dbReference type="SUPFAM" id="SSF52096">
    <property type="entry name" value="ClpP/crotonase"/>
    <property type="match status" value="1"/>
</dbReference>
<dbReference type="EMBL" id="PGFA01000004">
    <property type="protein sequence ID" value="PJJ48833.1"/>
    <property type="molecule type" value="Genomic_DNA"/>
</dbReference>
<comment type="caution">
    <text evidence="9">The sequence shown here is derived from an EMBL/GenBank/DDBJ whole genome shotgun (WGS) entry which is preliminary data.</text>
</comment>
<reference evidence="9 10" key="1">
    <citation type="submission" date="2017-11" db="EMBL/GenBank/DDBJ databases">
        <title>Genomic Encyclopedia of Archaeal and Bacterial Type Strains, Phase II (KMG-II): From Individual Species to Whole Genera.</title>
        <authorList>
            <person name="Goeker M."/>
        </authorList>
    </citation>
    <scope>NUCLEOTIDE SEQUENCE [LARGE SCALE GENOMIC DNA]</scope>
    <source>
        <strain evidence="9 10">DSM 11115</strain>
    </source>
</reference>
<dbReference type="Pfam" id="PF03572">
    <property type="entry name" value="Peptidase_S41"/>
    <property type="match status" value="1"/>
</dbReference>
<dbReference type="GO" id="GO:0008236">
    <property type="term" value="F:serine-type peptidase activity"/>
    <property type="evidence" value="ECO:0007669"/>
    <property type="project" value="UniProtKB-KW"/>
</dbReference>
<evidence type="ECO:0000256" key="1">
    <source>
        <dbReference type="ARBA" id="ARBA00009179"/>
    </source>
</evidence>
<dbReference type="GO" id="GO:0006508">
    <property type="term" value="P:proteolysis"/>
    <property type="evidence" value="ECO:0007669"/>
    <property type="project" value="UniProtKB-KW"/>
</dbReference>
<dbReference type="Gene3D" id="2.30.42.10">
    <property type="match status" value="1"/>
</dbReference>
<proteinExistence type="inferred from homology"/>
<dbReference type="CDD" id="cd07560">
    <property type="entry name" value="Peptidase_S41_CPP"/>
    <property type="match status" value="1"/>
</dbReference>
<feature type="domain" description="PDZ" evidence="8">
    <location>
        <begin position="86"/>
        <end position="151"/>
    </location>
</feature>
<dbReference type="PANTHER" id="PTHR32060">
    <property type="entry name" value="TAIL-SPECIFIC PROTEASE"/>
    <property type="match status" value="1"/>
</dbReference>
<dbReference type="SMART" id="SM00245">
    <property type="entry name" value="TSPc"/>
    <property type="match status" value="1"/>
</dbReference>
<feature type="signal peptide" evidence="7">
    <location>
        <begin position="1"/>
        <end position="23"/>
    </location>
</feature>
<sequence length="568" mass="62991">MRKTTVAGLLLGGAALLASFRTASDNERYFEIAKNLDIFATLFKEVNTFYVDEVTPAKLVKTGIDAMLKSLDPYTNYIPEDDIEDFRTMTTGQYGGIGAVVVKRAGKTIVQSAYEGYPAQKAGLLPGDEILSINGVNVEKKNNSDISKLLKGQANSTVKLEVTRYGQEKPMELNITRDKIQVDNVPYYGMLSADVGYFQLSSFTVDAGKEVRLAVSKLKEMGAKKIVFDIRDNPGGLLNEAVNISNVFVDKGTDVVSTKGKVTEWNKTYKALDAPLDTQIPVVIITSSRSASASEIVSGVLQDYDRAVVVGERTFGKGLVQATRPLSYNSQLKVTTAKYYIPSGRCIQEIDYAHRADDGTLGKFPDSLRTAFKTQSGRIVYDGGGVAPDVEVQEKEIADITRVLLQKNYLFDFATRYRSEHPTIASAREFQLSDADYQKFVQYLNGKDINYSTDVEKSLTDLTKKAKEEKHYDDVKAEIEAIRKKVSTNKSNDLNRFKPEIRELLEQEIVSRYYFQKGSIEASFDDDPNILTAMQVINDAPRYAALLKPGTPEAKTRPEANRKTAGGK</sequence>
<dbReference type="GO" id="GO:0007165">
    <property type="term" value="P:signal transduction"/>
    <property type="evidence" value="ECO:0007669"/>
    <property type="project" value="TreeGrafter"/>
</dbReference>
<dbReference type="Pfam" id="PF17820">
    <property type="entry name" value="PDZ_6"/>
    <property type="match status" value="1"/>
</dbReference>
<dbReference type="NCBIfam" id="TIGR00225">
    <property type="entry name" value="prc"/>
    <property type="match status" value="1"/>
</dbReference>
<keyword evidence="2 5" id="KW-0645">Protease</keyword>
<keyword evidence="4 5" id="KW-0720">Serine protease</keyword>
<organism evidence="9 10">
    <name type="scientific">Hymenobacter chitinivorans DSM 11115</name>
    <dbReference type="NCBI Taxonomy" id="1121954"/>
    <lineage>
        <taxon>Bacteria</taxon>
        <taxon>Pseudomonadati</taxon>
        <taxon>Bacteroidota</taxon>
        <taxon>Cytophagia</taxon>
        <taxon>Cytophagales</taxon>
        <taxon>Hymenobacteraceae</taxon>
        <taxon>Hymenobacter</taxon>
    </lineage>
</organism>
<dbReference type="InterPro" id="IPR004447">
    <property type="entry name" value="Peptidase_S41A"/>
</dbReference>
<dbReference type="InterPro" id="IPR001478">
    <property type="entry name" value="PDZ"/>
</dbReference>
<comment type="similarity">
    <text evidence="1 5">Belongs to the peptidase S41A family.</text>
</comment>
<dbReference type="InterPro" id="IPR005151">
    <property type="entry name" value="Tail-specific_protease"/>
</dbReference>
<dbReference type="Gene3D" id="3.90.226.10">
    <property type="entry name" value="2-enoyl-CoA Hydratase, Chain A, domain 1"/>
    <property type="match status" value="1"/>
</dbReference>
<keyword evidence="10" id="KW-1185">Reference proteome</keyword>
<evidence type="ECO:0000256" key="4">
    <source>
        <dbReference type="ARBA" id="ARBA00022825"/>
    </source>
</evidence>
<dbReference type="InterPro" id="IPR036034">
    <property type="entry name" value="PDZ_sf"/>
</dbReference>
<evidence type="ECO:0000256" key="6">
    <source>
        <dbReference type="SAM" id="MobiDB-lite"/>
    </source>
</evidence>
<dbReference type="CDD" id="cd06782">
    <property type="entry name" value="cpPDZ_CPP-like"/>
    <property type="match status" value="1"/>
</dbReference>
<dbReference type="InterPro" id="IPR029045">
    <property type="entry name" value="ClpP/crotonase-like_dom_sf"/>
</dbReference>
<name>A0A2M9AT64_9BACT</name>
<dbReference type="Gene3D" id="3.30.750.44">
    <property type="match status" value="1"/>
</dbReference>
<dbReference type="SUPFAM" id="SSF50156">
    <property type="entry name" value="PDZ domain-like"/>
    <property type="match status" value="1"/>
</dbReference>
<protein>
    <submittedName>
        <fullName evidence="9">Carboxyl-terminal processing protease</fullName>
    </submittedName>
</protein>
<evidence type="ECO:0000256" key="3">
    <source>
        <dbReference type="ARBA" id="ARBA00022801"/>
    </source>
</evidence>
<dbReference type="PANTHER" id="PTHR32060:SF30">
    <property type="entry name" value="CARBOXY-TERMINAL PROCESSING PROTEASE CTPA"/>
    <property type="match status" value="1"/>
</dbReference>
<dbReference type="GO" id="GO:0030288">
    <property type="term" value="C:outer membrane-bounded periplasmic space"/>
    <property type="evidence" value="ECO:0007669"/>
    <property type="project" value="TreeGrafter"/>
</dbReference>
<evidence type="ECO:0000256" key="2">
    <source>
        <dbReference type="ARBA" id="ARBA00022670"/>
    </source>
</evidence>
<dbReference type="InterPro" id="IPR041489">
    <property type="entry name" value="PDZ_6"/>
</dbReference>
<dbReference type="SMART" id="SM00228">
    <property type="entry name" value="PDZ"/>
    <property type="match status" value="1"/>
</dbReference>
<evidence type="ECO:0000313" key="10">
    <source>
        <dbReference type="Proteomes" id="UP000228535"/>
    </source>
</evidence>
<dbReference type="GO" id="GO:0004175">
    <property type="term" value="F:endopeptidase activity"/>
    <property type="evidence" value="ECO:0007669"/>
    <property type="project" value="TreeGrafter"/>
</dbReference>
<dbReference type="Proteomes" id="UP000228535">
    <property type="component" value="Unassembled WGS sequence"/>
</dbReference>
<dbReference type="PROSITE" id="PS50106">
    <property type="entry name" value="PDZ"/>
    <property type="match status" value="1"/>
</dbReference>
<keyword evidence="3 5" id="KW-0378">Hydrolase</keyword>
<keyword evidence="7" id="KW-0732">Signal</keyword>
<evidence type="ECO:0000313" key="9">
    <source>
        <dbReference type="EMBL" id="PJJ48833.1"/>
    </source>
</evidence>
<feature type="chain" id="PRO_5014851119" evidence="7">
    <location>
        <begin position="24"/>
        <end position="568"/>
    </location>
</feature>
<evidence type="ECO:0000259" key="8">
    <source>
        <dbReference type="PROSITE" id="PS50106"/>
    </source>
</evidence>
<dbReference type="FunFam" id="2.30.42.10:FF:000063">
    <property type="entry name" value="Peptidase, S41 family"/>
    <property type="match status" value="1"/>
</dbReference>
<accession>A0A2M9AT64</accession>
<evidence type="ECO:0000256" key="5">
    <source>
        <dbReference type="RuleBase" id="RU004404"/>
    </source>
</evidence>
<feature type="region of interest" description="Disordered" evidence="6">
    <location>
        <begin position="547"/>
        <end position="568"/>
    </location>
</feature>
<dbReference type="AlphaFoldDB" id="A0A2M9AT64"/>
<gene>
    <name evidence="9" type="ORF">CLV45_4546</name>
</gene>
<dbReference type="RefSeq" id="WP_100338755.1">
    <property type="nucleotide sequence ID" value="NZ_PGFA01000004.1"/>
</dbReference>
<dbReference type="OrthoDB" id="9812068at2"/>